<name>A0A4U6T437_SETVI</name>
<organism evidence="2 3">
    <name type="scientific">Setaria viridis</name>
    <name type="common">Green bristlegrass</name>
    <name type="synonym">Setaria italica subsp. viridis</name>
    <dbReference type="NCBI Taxonomy" id="4556"/>
    <lineage>
        <taxon>Eukaryota</taxon>
        <taxon>Viridiplantae</taxon>
        <taxon>Streptophyta</taxon>
        <taxon>Embryophyta</taxon>
        <taxon>Tracheophyta</taxon>
        <taxon>Spermatophyta</taxon>
        <taxon>Magnoliopsida</taxon>
        <taxon>Liliopsida</taxon>
        <taxon>Poales</taxon>
        <taxon>Poaceae</taxon>
        <taxon>PACMAD clade</taxon>
        <taxon>Panicoideae</taxon>
        <taxon>Panicodae</taxon>
        <taxon>Paniceae</taxon>
        <taxon>Cenchrinae</taxon>
        <taxon>Setaria</taxon>
    </lineage>
</organism>
<evidence type="ECO:0000313" key="3">
    <source>
        <dbReference type="Proteomes" id="UP000298652"/>
    </source>
</evidence>
<dbReference type="EMBL" id="CM016560">
    <property type="protein sequence ID" value="TKV95484.1"/>
    <property type="molecule type" value="Genomic_DNA"/>
</dbReference>
<feature type="chain" id="PRO_5020747698" description="Secreted protein" evidence="1">
    <location>
        <begin position="30"/>
        <end position="101"/>
    </location>
</feature>
<reference evidence="2" key="1">
    <citation type="submission" date="2019-03" db="EMBL/GenBank/DDBJ databases">
        <title>WGS assembly of Setaria viridis.</title>
        <authorList>
            <person name="Huang P."/>
            <person name="Jenkins J."/>
            <person name="Grimwood J."/>
            <person name="Barry K."/>
            <person name="Healey A."/>
            <person name="Mamidi S."/>
            <person name="Sreedasyam A."/>
            <person name="Shu S."/>
            <person name="Feldman M."/>
            <person name="Wu J."/>
            <person name="Yu Y."/>
            <person name="Chen C."/>
            <person name="Johnson J."/>
            <person name="Rokhsar D."/>
            <person name="Baxter I."/>
            <person name="Schmutz J."/>
            <person name="Brutnell T."/>
            <person name="Kellogg E."/>
        </authorList>
    </citation>
    <scope>NUCLEOTIDE SEQUENCE [LARGE SCALE GENOMIC DNA]</scope>
</reference>
<evidence type="ECO:0000313" key="2">
    <source>
        <dbReference type="EMBL" id="TKV95484.1"/>
    </source>
</evidence>
<evidence type="ECO:0008006" key="4">
    <source>
        <dbReference type="Google" id="ProtNLM"/>
    </source>
</evidence>
<keyword evidence="1" id="KW-0732">Signal</keyword>
<keyword evidence="3" id="KW-1185">Reference proteome</keyword>
<gene>
    <name evidence="2" type="ORF">SEVIR_9G366250v2</name>
</gene>
<evidence type="ECO:0000256" key="1">
    <source>
        <dbReference type="SAM" id="SignalP"/>
    </source>
</evidence>
<protein>
    <recommendedName>
        <fullName evidence="4">Secreted protein</fullName>
    </recommendedName>
</protein>
<proteinExistence type="predicted"/>
<dbReference type="Gramene" id="TKV95484">
    <property type="protein sequence ID" value="TKV95484"/>
    <property type="gene ID" value="SEVIR_9G366250v2"/>
</dbReference>
<dbReference type="Proteomes" id="UP000298652">
    <property type="component" value="Chromosome 9"/>
</dbReference>
<dbReference type="AlphaFoldDB" id="A0A4U6T437"/>
<feature type="signal peptide" evidence="1">
    <location>
        <begin position="1"/>
        <end position="29"/>
    </location>
</feature>
<sequence length="101" mass="11779">MWALANLEENLVVVLFCFLPYFPCVHVSSDCCCAKCDSAIRSDAERLRFQYMKNGDLVVYCWIDFFPIGVCEALFCSRKMYRKERCWEKKIGVHAAMVRCS</sequence>
<accession>A0A4U6T437</accession>